<evidence type="ECO:0000313" key="9">
    <source>
        <dbReference type="Proteomes" id="UP000245206"/>
    </source>
</evidence>
<dbReference type="PANTHER" id="PTHR10491">
    <property type="entry name" value="DTDP-4-DEHYDRORHAMNOSE REDUCTASE"/>
    <property type="match status" value="1"/>
</dbReference>
<keyword evidence="6" id="KW-0521">NADP</keyword>
<dbReference type="InterPro" id="IPR005913">
    <property type="entry name" value="dTDP_dehydrorham_reduct"/>
</dbReference>
<dbReference type="CDD" id="cd05254">
    <property type="entry name" value="dTDP_HR_like_SDR_e"/>
    <property type="match status" value="1"/>
</dbReference>
<dbReference type="AlphaFoldDB" id="A0A2P2D9Q5"/>
<name>A0A2P2D9Q5_9LEPT</name>
<reference evidence="9" key="1">
    <citation type="journal article" date="2019" name="Microbiol. Immunol.">
        <title>Molecular and phenotypic characterization of Leptospira johnsonii sp. nov., Leptospira ellinghausenii sp. nov. and Leptospira ryugenii sp. nov. isolated from soil and water in Japan.</title>
        <authorList>
            <person name="Masuzawa T."/>
            <person name="Saito M."/>
            <person name="Nakao R."/>
            <person name="Nikaido Y."/>
            <person name="Matsumoto M."/>
            <person name="Ogawa M."/>
            <person name="Yokoyama M."/>
            <person name="Hidaka Y."/>
            <person name="Tomita J."/>
            <person name="Sakakibara K."/>
            <person name="Suzuki K."/>
            <person name="Yasuda S."/>
            <person name="Sato H."/>
            <person name="Yamaguchi M."/>
            <person name="Yoshida S.I."/>
            <person name="Koizumi N."/>
            <person name="Kawamura Y."/>
        </authorList>
    </citation>
    <scope>NUCLEOTIDE SEQUENCE [LARGE SCALE GENOMIC DNA]</scope>
    <source>
        <strain evidence="9">E18</strain>
    </source>
</reference>
<evidence type="ECO:0000256" key="3">
    <source>
        <dbReference type="ARBA" id="ARBA00012929"/>
    </source>
</evidence>
<dbReference type="GO" id="GO:0019305">
    <property type="term" value="P:dTDP-rhamnose biosynthetic process"/>
    <property type="evidence" value="ECO:0007669"/>
    <property type="project" value="UniProtKB-UniPathway"/>
</dbReference>
<comment type="function">
    <text evidence="6">Catalyzes the reduction of dTDP-6-deoxy-L-lyxo-4-hexulose to yield dTDP-L-rhamnose.</text>
</comment>
<comment type="similarity">
    <text evidence="2 6">Belongs to the dTDP-4-dehydrorhamnose reductase family.</text>
</comment>
<dbReference type="NCBIfam" id="TIGR01214">
    <property type="entry name" value="rmlD"/>
    <property type="match status" value="1"/>
</dbReference>
<evidence type="ECO:0000256" key="6">
    <source>
        <dbReference type="RuleBase" id="RU364082"/>
    </source>
</evidence>
<dbReference type="Gene3D" id="3.40.50.720">
    <property type="entry name" value="NAD(P)-binding Rossmann-like Domain"/>
    <property type="match status" value="1"/>
</dbReference>
<comment type="pathway">
    <text evidence="1 6">Carbohydrate biosynthesis; dTDP-L-rhamnose biosynthesis.</text>
</comment>
<dbReference type="InterPro" id="IPR029903">
    <property type="entry name" value="RmlD-like-bd"/>
</dbReference>
<feature type="domain" description="RmlD-like substrate binding" evidence="7">
    <location>
        <begin position="3"/>
        <end position="283"/>
    </location>
</feature>
<dbReference type="EC" id="1.1.1.133" evidence="3 6"/>
<comment type="catalytic activity">
    <reaction evidence="5">
        <text>dTDP-beta-L-rhamnose + NADP(+) = dTDP-4-dehydro-beta-L-rhamnose + NADPH + H(+)</text>
        <dbReference type="Rhea" id="RHEA:21796"/>
        <dbReference type="ChEBI" id="CHEBI:15378"/>
        <dbReference type="ChEBI" id="CHEBI:57510"/>
        <dbReference type="ChEBI" id="CHEBI:57783"/>
        <dbReference type="ChEBI" id="CHEBI:58349"/>
        <dbReference type="ChEBI" id="CHEBI:62830"/>
        <dbReference type="EC" id="1.1.1.133"/>
    </reaction>
</comment>
<comment type="caution">
    <text evidence="8">The sequence shown here is derived from an EMBL/GenBank/DDBJ whole genome shotgun (WGS) entry which is preliminary data.</text>
</comment>
<sequence>MKSIVVLGSTGQLASELRDISNLEKQYQFHFVSRNEVNFESEIEIKNYFSNLLPKDTLGIINAVAYTAVDLAETEIAKAKSINTVAPGIISEKCNQLGIKFVHISTDFVFDGQNSKPYLETDPKNPLSVYGKTKSEGEDLVLQNDKNAIILRTSWVYSKYGKNFLKTMLRLSSERGEISVVDDQIGTPTWAKDLANVSLEALTSNLSGIFHFSNEGVASWYDFAYEIVSLSNKKCKVKPIPSASYPTPAKRPSFSVLNKTKIRNSFQFQNYHWKDRIPLVLSELI</sequence>
<protein>
    <recommendedName>
        <fullName evidence="4 6">dTDP-4-dehydrorhamnose reductase</fullName>
        <ecNumber evidence="3 6">1.1.1.133</ecNumber>
    </recommendedName>
</protein>
<dbReference type="InterPro" id="IPR036291">
    <property type="entry name" value="NAD(P)-bd_dom_sf"/>
</dbReference>
<keyword evidence="9" id="KW-1185">Reference proteome</keyword>
<evidence type="ECO:0000256" key="1">
    <source>
        <dbReference type="ARBA" id="ARBA00004781"/>
    </source>
</evidence>
<dbReference type="RefSeq" id="WP_108958598.1">
    <property type="nucleotide sequence ID" value="NZ_BFAZ01000003.1"/>
</dbReference>
<dbReference type="Proteomes" id="UP000245206">
    <property type="component" value="Unassembled WGS sequence"/>
</dbReference>
<organism evidence="8 9">
    <name type="scientific">Leptospira ellinghausenii</name>
    <dbReference type="NCBI Taxonomy" id="1917822"/>
    <lineage>
        <taxon>Bacteria</taxon>
        <taxon>Pseudomonadati</taxon>
        <taxon>Spirochaetota</taxon>
        <taxon>Spirochaetia</taxon>
        <taxon>Leptospirales</taxon>
        <taxon>Leptospiraceae</taxon>
        <taxon>Leptospira</taxon>
    </lineage>
</organism>
<evidence type="ECO:0000313" key="8">
    <source>
        <dbReference type="EMBL" id="GBF41380.1"/>
    </source>
</evidence>
<proteinExistence type="inferred from homology"/>
<evidence type="ECO:0000259" key="7">
    <source>
        <dbReference type="Pfam" id="PF04321"/>
    </source>
</evidence>
<dbReference type="OrthoDB" id="9803892at2"/>
<dbReference type="UniPathway" id="UPA00124"/>
<gene>
    <name evidence="8" type="primary">rfbD</name>
    <name evidence="8" type="ORF">LPTSP2_06520</name>
</gene>
<dbReference type="SUPFAM" id="SSF51735">
    <property type="entry name" value="NAD(P)-binding Rossmann-fold domains"/>
    <property type="match status" value="1"/>
</dbReference>
<accession>A0A2P2D9Q5</accession>
<dbReference type="Pfam" id="PF04321">
    <property type="entry name" value="RmlD_sub_bind"/>
    <property type="match status" value="1"/>
</dbReference>
<dbReference type="PANTHER" id="PTHR10491:SF4">
    <property type="entry name" value="METHIONINE ADENOSYLTRANSFERASE 2 SUBUNIT BETA"/>
    <property type="match status" value="1"/>
</dbReference>
<dbReference type="EMBL" id="BFAZ01000003">
    <property type="protein sequence ID" value="GBF41380.1"/>
    <property type="molecule type" value="Genomic_DNA"/>
</dbReference>
<evidence type="ECO:0000256" key="4">
    <source>
        <dbReference type="ARBA" id="ARBA00017099"/>
    </source>
</evidence>
<dbReference type="GO" id="GO:0005829">
    <property type="term" value="C:cytosol"/>
    <property type="evidence" value="ECO:0007669"/>
    <property type="project" value="TreeGrafter"/>
</dbReference>
<dbReference type="Gene3D" id="3.90.25.10">
    <property type="entry name" value="UDP-galactose 4-epimerase, domain 1"/>
    <property type="match status" value="1"/>
</dbReference>
<evidence type="ECO:0000256" key="5">
    <source>
        <dbReference type="ARBA" id="ARBA00048200"/>
    </source>
</evidence>
<keyword evidence="6" id="KW-0560">Oxidoreductase</keyword>
<dbReference type="GO" id="GO:0008831">
    <property type="term" value="F:dTDP-4-dehydrorhamnose reductase activity"/>
    <property type="evidence" value="ECO:0007669"/>
    <property type="project" value="UniProtKB-EC"/>
</dbReference>
<evidence type="ECO:0000256" key="2">
    <source>
        <dbReference type="ARBA" id="ARBA00010944"/>
    </source>
</evidence>